<accession>W7C4E3</accession>
<evidence type="ECO:0000313" key="6">
    <source>
        <dbReference type="EMBL" id="EUJ30501.1"/>
    </source>
</evidence>
<evidence type="ECO:0000256" key="1">
    <source>
        <dbReference type="ARBA" id="ARBA00009792"/>
    </source>
</evidence>
<dbReference type="SUPFAM" id="SSF74650">
    <property type="entry name" value="Galactose mutarotase-like"/>
    <property type="match status" value="1"/>
</dbReference>
<dbReference type="PANTHER" id="PTHR46017">
    <property type="entry name" value="ALPHA-MANNOSIDASE 2C1"/>
    <property type="match status" value="1"/>
</dbReference>
<evidence type="ECO:0000259" key="5">
    <source>
        <dbReference type="SMART" id="SM00872"/>
    </source>
</evidence>
<evidence type="ECO:0000256" key="3">
    <source>
        <dbReference type="ARBA" id="ARBA00022801"/>
    </source>
</evidence>
<dbReference type="Proteomes" id="UP000019254">
    <property type="component" value="Unassembled WGS sequence"/>
</dbReference>
<organism evidence="6 7">
    <name type="scientific">Listeria cornellensis FSL F6-0969</name>
    <dbReference type="NCBI Taxonomy" id="1265820"/>
    <lineage>
        <taxon>Bacteria</taxon>
        <taxon>Bacillati</taxon>
        <taxon>Bacillota</taxon>
        <taxon>Bacilli</taxon>
        <taxon>Bacillales</taxon>
        <taxon>Listeriaceae</taxon>
        <taxon>Listeria</taxon>
    </lineage>
</organism>
<dbReference type="PANTHER" id="PTHR46017:SF2">
    <property type="entry name" value="MANNOSYLGLYCERATE HYDROLASE"/>
    <property type="match status" value="1"/>
</dbReference>
<name>W7C4E3_9LIST</name>
<dbReference type="AlphaFoldDB" id="W7C4E3"/>
<dbReference type="InterPro" id="IPR027291">
    <property type="entry name" value="Glyco_hydro_38_N_sf"/>
</dbReference>
<dbReference type="Gene3D" id="2.70.98.30">
    <property type="entry name" value="Golgi alpha-mannosidase II, domain 4"/>
    <property type="match status" value="1"/>
</dbReference>
<evidence type="ECO:0000256" key="4">
    <source>
        <dbReference type="ARBA" id="ARBA00023295"/>
    </source>
</evidence>
<sequence>MIKAHIVNHTHWDREWYFTSADALVLSEQLFTEVIEELKAHPEANFVLDGQLSILDDYIALYPEKMVDIKKLIADKQLFIGPWFTQTDAFFAHGESILRNAMIGIFDSKKYGDYMKIGYLPDTFGFNAQMPTLLAQAGFDNIIFWRGIHLGKQVQSTYFKWSGLGDAAQIYAINMPQGYGTGMLLEPTTAYVDGRLDPAIDFIAKYSGTQEVLIPSGNDQLNIITNFADKLAEINKMGRHSYELSTYQDFISYVKTLPDLEEYRGEFRSPVLARVHKTIGSSRMNIKLNSAELEQKLLTRIEPLLVIAKASGIPISERLLMHTWKKLLEGQAHDSLAGCVSDPVAEDIMHRMKEADELCDSIENTIVKKIADDLQLEANEILVFNTELATFDGYKEVQVITKNKQIHFPECPDAMIVQSEYIESREDVLEETPAGNRFIEEPGYYVLQVRLKIELPGLGYRVLTFEESETALEEMTSATEATISNPFYKIGFQDGAVHLETATGEKHPAFIELEDAANAGDTYDYSPLANDVPRDFRFTKATTEKSSQVERLILTGVHTMPFDLEDRLVPDSKQGELFIKMTLELSQDSALLHCKVEVNNQIQSHRLRLKINTGVKTDTNIASLPFGYIERKPGVPANWQDTYSEMPVDIEPLEQSVTLTNETKSCTIFTRGIKEYQQSGDQLALTLLATTGQLGKPNLAYRPGRASGDTTKKGHVLIPTEGAQLIGNHTFQLAICLDSQSFGEHETAQRSRQFNQTTVSYQRQAYNYFLHRLDNKIQKTERKRGLQRTLQLSDVPKTYLISACHPSYYESDKYIIRIENPTNTPQKIDPSRLTKGNITLVNALEEPITNQDFTIPAYDAITIQLPLKKRIVKSTYKSSSCLPFP</sequence>
<proteinExistence type="inferred from homology"/>
<dbReference type="Pfam" id="PF01074">
    <property type="entry name" value="Glyco_hydro_38N"/>
    <property type="match status" value="1"/>
</dbReference>
<comment type="caution">
    <text evidence="6">The sequence shown here is derived from an EMBL/GenBank/DDBJ whole genome shotgun (WGS) entry which is preliminary data.</text>
</comment>
<dbReference type="GO" id="GO:0006013">
    <property type="term" value="P:mannose metabolic process"/>
    <property type="evidence" value="ECO:0007669"/>
    <property type="project" value="InterPro"/>
</dbReference>
<dbReference type="EMBL" id="AODE01000017">
    <property type="protein sequence ID" value="EUJ30501.1"/>
    <property type="molecule type" value="Genomic_DNA"/>
</dbReference>
<protein>
    <submittedName>
        <fullName evidence="6">Glycosyl hydrolase</fullName>
    </submittedName>
</protein>
<dbReference type="SUPFAM" id="SSF88713">
    <property type="entry name" value="Glycoside hydrolase/deacetylase"/>
    <property type="match status" value="1"/>
</dbReference>
<dbReference type="InterPro" id="IPR037094">
    <property type="entry name" value="Glyco_hydro_38_cen_sf"/>
</dbReference>
<dbReference type="InterPro" id="IPR011013">
    <property type="entry name" value="Gal_mutarotase_sf_dom"/>
</dbReference>
<dbReference type="RefSeq" id="WP_051999318.1">
    <property type="nucleotide sequence ID" value="NZ_AODE01000017.1"/>
</dbReference>
<dbReference type="GO" id="GO:0030246">
    <property type="term" value="F:carbohydrate binding"/>
    <property type="evidence" value="ECO:0007669"/>
    <property type="project" value="InterPro"/>
</dbReference>
<keyword evidence="7" id="KW-1185">Reference proteome</keyword>
<keyword evidence="2" id="KW-0479">Metal-binding</keyword>
<dbReference type="GO" id="GO:0004559">
    <property type="term" value="F:alpha-mannosidase activity"/>
    <property type="evidence" value="ECO:0007669"/>
    <property type="project" value="InterPro"/>
</dbReference>
<dbReference type="Pfam" id="PF09261">
    <property type="entry name" value="Alpha-mann_mid"/>
    <property type="match status" value="1"/>
</dbReference>
<dbReference type="STRING" id="1265820.PCORN_08372"/>
<dbReference type="GO" id="GO:0046872">
    <property type="term" value="F:metal ion binding"/>
    <property type="evidence" value="ECO:0007669"/>
    <property type="project" value="UniProtKB-KW"/>
</dbReference>
<dbReference type="GO" id="GO:0009313">
    <property type="term" value="P:oligosaccharide catabolic process"/>
    <property type="evidence" value="ECO:0007669"/>
    <property type="project" value="TreeGrafter"/>
</dbReference>
<dbReference type="InterPro" id="IPR000602">
    <property type="entry name" value="Glyco_hydro_38_N"/>
</dbReference>
<dbReference type="InterPro" id="IPR011330">
    <property type="entry name" value="Glyco_hydro/deAcase_b/a-brl"/>
</dbReference>
<dbReference type="PATRIC" id="fig|1265820.5.peg.1638"/>
<dbReference type="InterPro" id="IPR015341">
    <property type="entry name" value="Glyco_hydro_38_cen"/>
</dbReference>
<keyword evidence="4" id="KW-0326">Glycosidase</keyword>
<reference evidence="6 7" key="1">
    <citation type="journal article" date="2014" name="Int. J. Syst. Evol. Microbiol.">
        <title>Listeria floridensis sp. nov., Listeria aquatica sp. nov., Listeria cornellensis sp. nov., Listeria riparia sp. nov. and Listeria grandensis sp. nov., from agricultural and natural environments.</title>
        <authorList>
            <person name="den Bakker H.C."/>
            <person name="Warchocki S."/>
            <person name="Wright E.M."/>
            <person name="Allred A.F."/>
            <person name="Ahlstrom C."/>
            <person name="Manuel C.S."/>
            <person name="Stasiewicz M.J."/>
            <person name="Burrell A."/>
            <person name="Roof S."/>
            <person name="Strawn L."/>
            <person name="Fortes E.D."/>
            <person name="Nightingale K.K."/>
            <person name="Kephart D."/>
            <person name="Wiedmann M."/>
        </authorList>
    </citation>
    <scope>NUCLEOTIDE SEQUENCE [LARGE SCALE GENOMIC DNA]</scope>
    <source>
        <strain evidence="7">FSL F6-969</strain>
    </source>
</reference>
<evidence type="ECO:0000256" key="2">
    <source>
        <dbReference type="ARBA" id="ARBA00022723"/>
    </source>
</evidence>
<comment type="similarity">
    <text evidence="1">Belongs to the glycosyl hydrolase 38 family.</text>
</comment>
<dbReference type="InterPro" id="IPR028995">
    <property type="entry name" value="Glyco_hydro_57/38_cen_sf"/>
</dbReference>
<dbReference type="Gene3D" id="1.20.1270.50">
    <property type="entry name" value="Glycoside hydrolase family 38, central domain"/>
    <property type="match status" value="1"/>
</dbReference>
<dbReference type="CDD" id="cd10815">
    <property type="entry name" value="GH38N_AMII_EcMngB_like"/>
    <property type="match status" value="1"/>
</dbReference>
<feature type="domain" description="Glycoside hydrolase family 38 central" evidence="5">
    <location>
        <begin position="274"/>
        <end position="352"/>
    </location>
</feature>
<dbReference type="SMART" id="SM00872">
    <property type="entry name" value="Alpha-mann_mid"/>
    <property type="match status" value="1"/>
</dbReference>
<keyword evidence="3 6" id="KW-0378">Hydrolase</keyword>
<evidence type="ECO:0000313" key="7">
    <source>
        <dbReference type="Proteomes" id="UP000019254"/>
    </source>
</evidence>
<dbReference type="OrthoDB" id="9764050at2"/>
<gene>
    <name evidence="6" type="ORF">PCORN_08372</name>
</gene>
<dbReference type="SUPFAM" id="SSF88688">
    <property type="entry name" value="Families 57/38 glycoside transferase middle domain"/>
    <property type="match status" value="1"/>
</dbReference>
<dbReference type="Gene3D" id="3.20.110.10">
    <property type="entry name" value="Glycoside hydrolase 38, N terminal domain"/>
    <property type="match status" value="1"/>
</dbReference>